<gene>
    <name evidence="4" type="primary">mttB_2</name>
    <name evidence="4" type="ORF">DSCW_28700</name>
</gene>
<dbReference type="InterPro" id="IPR010426">
    <property type="entry name" value="MTTB_MeTrfase"/>
</dbReference>
<evidence type="ECO:0000256" key="2">
    <source>
        <dbReference type="ARBA" id="ARBA00022603"/>
    </source>
</evidence>
<dbReference type="AlphaFoldDB" id="A0A5K7Z6E1"/>
<dbReference type="Pfam" id="PF06253">
    <property type="entry name" value="MTTB"/>
    <property type="match status" value="1"/>
</dbReference>
<dbReference type="GO" id="GO:0032259">
    <property type="term" value="P:methylation"/>
    <property type="evidence" value="ECO:0007669"/>
    <property type="project" value="UniProtKB-KW"/>
</dbReference>
<dbReference type="GO" id="GO:0015948">
    <property type="term" value="P:methanogenesis"/>
    <property type="evidence" value="ECO:0007669"/>
    <property type="project" value="InterPro"/>
</dbReference>
<keyword evidence="5" id="KW-1185">Reference proteome</keyword>
<keyword evidence="3 4" id="KW-0808">Transferase</keyword>
<reference evidence="4 5" key="1">
    <citation type="submission" date="2019-11" db="EMBL/GenBank/DDBJ databases">
        <title>Comparative genomics of hydrocarbon-degrading Desulfosarcina strains.</title>
        <authorList>
            <person name="Watanabe M."/>
            <person name="Kojima H."/>
            <person name="Fukui M."/>
        </authorList>
    </citation>
    <scope>NUCLEOTIDE SEQUENCE [LARGE SCALE GENOMIC DNA]</scope>
    <source>
        <strain evidence="4 5">PP31</strain>
    </source>
</reference>
<comment type="similarity">
    <text evidence="1">Belongs to the trimethylamine methyltransferase family.</text>
</comment>
<evidence type="ECO:0000256" key="1">
    <source>
        <dbReference type="ARBA" id="ARBA00007137"/>
    </source>
</evidence>
<dbReference type="EMBL" id="AP021875">
    <property type="protein sequence ID" value="BBO75453.1"/>
    <property type="molecule type" value="Genomic_DNA"/>
</dbReference>
<keyword evidence="2 4" id="KW-0489">Methyltransferase</keyword>
<name>A0A5K7Z6E1_9BACT</name>
<dbReference type="GO" id="GO:0008168">
    <property type="term" value="F:methyltransferase activity"/>
    <property type="evidence" value="ECO:0007669"/>
    <property type="project" value="UniProtKB-KW"/>
</dbReference>
<evidence type="ECO:0000313" key="5">
    <source>
        <dbReference type="Proteomes" id="UP000427769"/>
    </source>
</evidence>
<dbReference type="InterPro" id="IPR038601">
    <property type="entry name" value="MttB-like_sf"/>
</dbReference>
<dbReference type="RefSeq" id="WP_155304375.1">
    <property type="nucleotide sequence ID" value="NZ_AP021875.1"/>
</dbReference>
<dbReference type="Proteomes" id="UP000427769">
    <property type="component" value="Chromosome"/>
</dbReference>
<protein>
    <submittedName>
        <fullName evidence="4">Trimethylamine methyltransferase MttB</fullName>
    </submittedName>
</protein>
<organism evidence="4 5">
    <name type="scientific">Desulfosarcina widdelii</name>
    <dbReference type="NCBI Taxonomy" id="947919"/>
    <lineage>
        <taxon>Bacteria</taxon>
        <taxon>Pseudomonadati</taxon>
        <taxon>Thermodesulfobacteriota</taxon>
        <taxon>Desulfobacteria</taxon>
        <taxon>Desulfobacterales</taxon>
        <taxon>Desulfosarcinaceae</taxon>
        <taxon>Desulfosarcina</taxon>
    </lineage>
</organism>
<dbReference type="Gene3D" id="3.20.20.480">
    <property type="entry name" value="Trimethylamine methyltransferase-like"/>
    <property type="match status" value="1"/>
</dbReference>
<accession>A0A5K7Z6E1</accession>
<proteinExistence type="inferred from homology"/>
<dbReference type="KEGG" id="dwd:DSCW_28700"/>
<evidence type="ECO:0000313" key="4">
    <source>
        <dbReference type="EMBL" id="BBO75453.1"/>
    </source>
</evidence>
<evidence type="ECO:0000256" key="3">
    <source>
        <dbReference type="ARBA" id="ARBA00022679"/>
    </source>
</evidence>
<sequence>MIPTGETRMASAHYARMGHDECDRIHIATLEILERTGVDVHDENARKILAAGGASVDGVRIRIPEFMVTRALASAPRRLTLYDRAKRPAIRAWGHNTYYGGGSDCLNVLDHRTGKRREPLLADVVAATKVMDFLPEIDFVMSLFLPKDVDARIYDRYQMEVMLNHTTKPIVFVSPDFQGCVAAVEMCEAVAGGEEAFRQYPFATCYINVTAGLVANAESLQKCIYLAEKGLPQLWIPLNAGGVNSPATIAGCMASMNAGILLGVVLSQLVRPGVPIAVPGWNGGPYNLKTMVGNYVLADEQGVPTSMGKYYDLPVFGLGGSTDAKVLDHQAGMECTVSLMTALLHGANIVHDVGFMDSGIQGSLQLQVMASETIGFLRAATRGVVVDDETLALDAIHEVGPTGSFLQHPHTLRHYKEPFYSKLFDKGPYSMWEKNGRLTLEEKAAREVDRILDTHTAEALPEKVREAIASIVRREQAWIDNQ</sequence>
<dbReference type="OrthoDB" id="9815793at2"/>